<reference evidence="1 2" key="1">
    <citation type="journal article" date="2018" name="Sci. Rep.">
        <title>Genomic signatures of local adaptation to the degree of environmental predictability in rotifers.</title>
        <authorList>
            <person name="Franch-Gras L."/>
            <person name="Hahn C."/>
            <person name="Garcia-Roger E.M."/>
            <person name="Carmona M.J."/>
            <person name="Serra M."/>
            <person name="Gomez A."/>
        </authorList>
    </citation>
    <scope>NUCLEOTIDE SEQUENCE [LARGE SCALE GENOMIC DNA]</scope>
    <source>
        <strain evidence="1">HYR1</strain>
    </source>
</reference>
<protein>
    <submittedName>
        <fullName evidence="1">Uncharacterized protein</fullName>
    </submittedName>
</protein>
<evidence type="ECO:0000313" key="1">
    <source>
        <dbReference type="EMBL" id="RNA29278.1"/>
    </source>
</evidence>
<organism evidence="1 2">
    <name type="scientific">Brachionus plicatilis</name>
    <name type="common">Marine rotifer</name>
    <name type="synonym">Brachionus muelleri</name>
    <dbReference type="NCBI Taxonomy" id="10195"/>
    <lineage>
        <taxon>Eukaryota</taxon>
        <taxon>Metazoa</taxon>
        <taxon>Spiralia</taxon>
        <taxon>Gnathifera</taxon>
        <taxon>Rotifera</taxon>
        <taxon>Eurotatoria</taxon>
        <taxon>Monogononta</taxon>
        <taxon>Pseudotrocha</taxon>
        <taxon>Ploima</taxon>
        <taxon>Brachionidae</taxon>
        <taxon>Brachionus</taxon>
    </lineage>
</organism>
<comment type="caution">
    <text evidence="1">The sequence shown here is derived from an EMBL/GenBank/DDBJ whole genome shotgun (WGS) entry which is preliminary data.</text>
</comment>
<sequence length="96" mass="10932">MIQSGFAGVGKSPLGLSFIVKSKIKKTKFNSKIVATKYVTLCCIYQFGNNSKQKKLIQYIYINFVKMVIFKKASTNAEDYGDNNFMAIKKINKKKF</sequence>
<proteinExistence type="predicted"/>
<gene>
    <name evidence="1" type="ORF">BpHYR1_051637</name>
</gene>
<dbReference type="AlphaFoldDB" id="A0A3M7S0W6"/>
<evidence type="ECO:0000313" key="2">
    <source>
        <dbReference type="Proteomes" id="UP000276133"/>
    </source>
</evidence>
<dbReference type="Proteomes" id="UP000276133">
    <property type="component" value="Unassembled WGS sequence"/>
</dbReference>
<accession>A0A3M7S0W6</accession>
<dbReference type="EMBL" id="REGN01002251">
    <property type="protein sequence ID" value="RNA29278.1"/>
    <property type="molecule type" value="Genomic_DNA"/>
</dbReference>
<name>A0A3M7S0W6_BRAPC</name>
<keyword evidence="2" id="KW-1185">Reference proteome</keyword>